<dbReference type="HOGENOM" id="CLU_2501278_0_0_1"/>
<evidence type="ECO:0000313" key="1">
    <source>
        <dbReference type="EMBL" id="KEH40007.1"/>
    </source>
</evidence>
<organism evidence="1 3">
    <name type="scientific">Medicago truncatula</name>
    <name type="common">Barrel medic</name>
    <name type="synonym">Medicago tribuloides</name>
    <dbReference type="NCBI Taxonomy" id="3880"/>
    <lineage>
        <taxon>Eukaryota</taxon>
        <taxon>Viridiplantae</taxon>
        <taxon>Streptophyta</taxon>
        <taxon>Embryophyta</taxon>
        <taxon>Tracheophyta</taxon>
        <taxon>Spermatophyta</taxon>
        <taxon>Magnoliopsida</taxon>
        <taxon>eudicotyledons</taxon>
        <taxon>Gunneridae</taxon>
        <taxon>Pentapetalae</taxon>
        <taxon>rosids</taxon>
        <taxon>fabids</taxon>
        <taxon>Fabales</taxon>
        <taxon>Fabaceae</taxon>
        <taxon>Papilionoideae</taxon>
        <taxon>50 kb inversion clade</taxon>
        <taxon>NPAAA clade</taxon>
        <taxon>Hologalegina</taxon>
        <taxon>IRL clade</taxon>
        <taxon>Trifolieae</taxon>
        <taxon>Medicago</taxon>
    </lineage>
</organism>
<dbReference type="Proteomes" id="UP000002051">
    <property type="component" value="Unassembled WGS sequence"/>
</dbReference>
<dbReference type="EnsemblPlants" id="KEH40007">
    <property type="protein sequence ID" value="KEH40007"/>
    <property type="gene ID" value="MTR_1g017670"/>
</dbReference>
<sequence>MTRFVIETFSGRMYIFAFNLAKCFANQNLPFTTKMTCVDFTWFCLRHRHLISYNKYNSIKHKHDVAWVGGGALVVNVAPLSNPNLV</sequence>
<evidence type="ECO:0000313" key="2">
    <source>
        <dbReference type="EnsemblPlants" id="KEH40007"/>
    </source>
</evidence>
<proteinExistence type="predicted"/>
<reference evidence="1 3" key="1">
    <citation type="journal article" date="2011" name="Nature">
        <title>The Medicago genome provides insight into the evolution of rhizobial symbioses.</title>
        <authorList>
            <person name="Young N.D."/>
            <person name="Debelle F."/>
            <person name="Oldroyd G.E."/>
            <person name="Geurts R."/>
            <person name="Cannon S.B."/>
            <person name="Udvardi M.K."/>
            <person name="Benedito V.A."/>
            <person name="Mayer K.F."/>
            <person name="Gouzy J."/>
            <person name="Schoof H."/>
            <person name="Van de Peer Y."/>
            <person name="Proost S."/>
            <person name="Cook D.R."/>
            <person name="Meyers B.C."/>
            <person name="Spannagl M."/>
            <person name="Cheung F."/>
            <person name="De Mita S."/>
            <person name="Krishnakumar V."/>
            <person name="Gundlach H."/>
            <person name="Zhou S."/>
            <person name="Mudge J."/>
            <person name="Bharti A.K."/>
            <person name="Murray J.D."/>
            <person name="Naoumkina M.A."/>
            <person name="Rosen B."/>
            <person name="Silverstein K.A."/>
            <person name="Tang H."/>
            <person name="Rombauts S."/>
            <person name="Zhao P.X."/>
            <person name="Zhou P."/>
            <person name="Barbe V."/>
            <person name="Bardou P."/>
            <person name="Bechner M."/>
            <person name="Bellec A."/>
            <person name="Berger A."/>
            <person name="Berges H."/>
            <person name="Bidwell S."/>
            <person name="Bisseling T."/>
            <person name="Choisne N."/>
            <person name="Couloux A."/>
            <person name="Denny R."/>
            <person name="Deshpande S."/>
            <person name="Dai X."/>
            <person name="Doyle J.J."/>
            <person name="Dudez A.M."/>
            <person name="Farmer A.D."/>
            <person name="Fouteau S."/>
            <person name="Franken C."/>
            <person name="Gibelin C."/>
            <person name="Gish J."/>
            <person name="Goldstein S."/>
            <person name="Gonzalez A.J."/>
            <person name="Green P.J."/>
            <person name="Hallab A."/>
            <person name="Hartog M."/>
            <person name="Hua A."/>
            <person name="Humphray S.J."/>
            <person name="Jeong D.H."/>
            <person name="Jing Y."/>
            <person name="Jocker A."/>
            <person name="Kenton S.M."/>
            <person name="Kim D.J."/>
            <person name="Klee K."/>
            <person name="Lai H."/>
            <person name="Lang C."/>
            <person name="Lin S."/>
            <person name="Macmil S.L."/>
            <person name="Magdelenat G."/>
            <person name="Matthews L."/>
            <person name="McCorrison J."/>
            <person name="Monaghan E.L."/>
            <person name="Mun J.H."/>
            <person name="Najar F.Z."/>
            <person name="Nicholson C."/>
            <person name="Noirot C."/>
            <person name="O'Bleness M."/>
            <person name="Paule C.R."/>
            <person name="Poulain J."/>
            <person name="Prion F."/>
            <person name="Qin B."/>
            <person name="Qu C."/>
            <person name="Retzel E.F."/>
            <person name="Riddle C."/>
            <person name="Sallet E."/>
            <person name="Samain S."/>
            <person name="Samson N."/>
            <person name="Sanders I."/>
            <person name="Saurat O."/>
            <person name="Scarpelli C."/>
            <person name="Schiex T."/>
            <person name="Segurens B."/>
            <person name="Severin A.J."/>
            <person name="Sherrier D.J."/>
            <person name="Shi R."/>
            <person name="Sims S."/>
            <person name="Singer S.R."/>
            <person name="Sinharoy S."/>
            <person name="Sterck L."/>
            <person name="Viollet A."/>
            <person name="Wang B.B."/>
            <person name="Wang K."/>
            <person name="Wang M."/>
            <person name="Wang X."/>
            <person name="Warfsmann J."/>
            <person name="Weissenbach J."/>
            <person name="White D.D."/>
            <person name="White J.D."/>
            <person name="Wiley G.B."/>
            <person name="Wincker P."/>
            <person name="Xing Y."/>
            <person name="Yang L."/>
            <person name="Yao Z."/>
            <person name="Ying F."/>
            <person name="Zhai J."/>
            <person name="Zhou L."/>
            <person name="Zuber A."/>
            <person name="Denarie J."/>
            <person name="Dixon R.A."/>
            <person name="May G.D."/>
            <person name="Schwartz D.C."/>
            <person name="Rogers J."/>
            <person name="Quetier F."/>
            <person name="Town C.D."/>
            <person name="Roe B.A."/>
        </authorList>
    </citation>
    <scope>NUCLEOTIDE SEQUENCE [LARGE SCALE GENOMIC DNA]</scope>
    <source>
        <strain evidence="1">A17</strain>
        <strain evidence="2 3">cv. Jemalong A17</strain>
    </source>
</reference>
<reference evidence="2" key="3">
    <citation type="submission" date="2015-04" db="UniProtKB">
        <authorList>
            <consortium name="EnsemblPlants"/>
        </authorList>
    </citation>
    <scope>IDENTIFICATION</scope>
    <source>
        <strain evidence="2">cv. Jemalong A17</strain>
    </source>
</reference>
<protein>
    <submittedName>
        <fullName evidence="1 2">Uncharacterized protein</fullName>
    </submittedName>
</protein>
<keyword evidence="3" id="KW-1185">Reference proteome</keyword>
<reference evidence="1 3" key="2">
    <citation type="journal article" date="2014" name="BMC Genomics">
        <title>An improved genome release (version Mt4.0) for the model legume Medicago truncatula.</title>
        <authorList>
            <person name="Tang H."/>
            <person name="Krishnakumar V."/>
            <person name="Bidwell S."/>
            <person name="Rosen B."/>
            <person name="Chan A."/>
            <person name="Zhou S."/>
            <person name="Gentzbittel L."/>
            <person name="Childs K.L."/>
            <person name="Yandell M."/>
            <person name="Gundlach H."/>
            <person name="Mayer K.F."/>
            <person name="Schwartz D.C."/>
            <person name="Town C.D."/>
        </authorList>
    </citation>
    <scope>GENOME REANNOTATION</scope>
    <source>
        <strain evidence="1">A17</strain>
        <strain evidence="2 3">cv. Jemalong A17</strain>
    </source>
</reference>
<dbReference type="AlphaFoldDB" id="A0A072VDY0"/>
<name>A0A072VDY0_MEDTR</name>
<gene>
    <name evidence="1" type="ordered locus">MTR_1g017670</name>
</gene>
<accession>A0A072VDY0</accession>
<dbReference type="EMBL" id="CM001217">
    <property type="protein sequence ID" value="KEH40007.1"/>
    <property type="molecule type" value="Genomic_DNA"/>
</dbReference>
<evidence type="ECO:0000313" key="3">
    <source>
        <dbReference type="Proteomes" id="UP000002051"/>
    </source>
</evidence>